<dbReference type="PROSITE" id="PS50851">
    <property type="entry name" value="CHEW"/>
    <property type="match status" value="1"/>
</dbReference>
<dbReference type="SMART" id="SM00260">
    <property type="entry name" value="CheW"/>
    <property type="match status" value="1"/>
</dbReference>
<feature type="domain" description="CheW-like" evidence="3">
    <location>
        <begin position="55"/>
        <end position="191"/>
    </location>
</feature>
<dbReference type="InterPro" id="IPR003594">
    <property type="entry name" value="HATPase_dom"/>
</dbReference>
<dbReference type="SUPFAM" id="SSF50341">
    <property type="entry name" value="CheW-like"/>
    <property type="match status" value="1"/>
</dbReference>
<feature type="non-terminal residue" evidence="4">
    <location>
        <position position="1"/>
    </location>
</feature>
<evidence type="ECO:0000313" key="4">
    <source>
        <dbReference type="EMBL" id="GAH80970.1"/>
    </source>
</evidence>
<organism evidence="4">
    <name type="scientific">marine sediment metagenome</name>
    <dbReference type="NCBI Taxonomy" id="412755"/>
    <lineage>
        <taxon>unclassified sequences</taxon>
        <taxon>metagenomes</taxon>
        <taxon>ecological metagenomes</taxon>
    </lineage>
</organism>
<dbReference type="Gene3D" id="3.30.565.10">
    <property type="entry name" value="Histidine kinase-like ATPase, C-terminal domain"/>
    <property type="match status" value="1"/>
</dbReference>
<dbReference type="InterPro" id="IPR004358">
    <property type="entry name" value="Sig_transdc_His_kin-like_C"/>
</dbReference>
<dbReference type="InterPro" id="IPR051315">
    <property type="entry name" value="Bact_Chemotaxis_CheA"/>
</dbReference>
<evidence type="ECO:0000259" key="3">
    <source>
        <dbReference type="PROSITE" id="PS50851"/>
    </source>
</evidence>
<comment type="catalytic activity">
    <reaction evidence="1">
        <text>ATP + protein L-histidine = ADP + protein N-phospho-L-histidine.</text>
        <dbReference type="EC" id="2.7.13.3"/>
    </reaction>
</comment>
<evidence type="ECO:0000256" key="1">
    <source>
        <dbReference type="ARBA" id="ARBA00000085"/>
    </source>
</evidence>
<dbReference type="Pfam" id="PF02518">
    <property type="entry name" value="HATPase_c"/>
    <property type="match status" value="1"/>
</dbReference>
<dbReference type="GO" id="GO:0007165">
    <property type="term" value="P:signal transduction"/>
    <property type="evidence" value="ECO:0007669"/>
    <property type="project" value="InterPro"/>
</dbReference>
<dbReference type="InterPro" id="IPR036890">
    <property type="entry name" value="HATPase_C_sf"/>
</dbReference>
<gene>
    <name evidence="4" type="ORF">S03H2_55522</name>
</gene>
<dbReference type="PANTHER" id="PTHR43395">
    <property type="entry name" value="SENSOR HISTIDINE KINASE CHEA"/>
    <property type="match status" value="1"/>
</dbReference>
<protein>
    <recommendedName>
        <fullName evidence="2">histidine kinase</fullName>
        <ecNumber evidence="2">2.7.13.3</ecNumber>
    </recommendedName>
</protein>
<dbReference type="InterPro" id="IPR036061">
    <property type="entry name" value="CheW-like_dom_sf"/>
</dbReference>
<proteinExistence type="predicted"/>
<comment type="caution">
    <text evidence="4">The sequence shown here is derived from an EMBL/GenBank/DDBJ whole genome shotgun (WGS) entry which is preliminary data.</text>
</comment>
<sequence length="199" mass="22181">PGFSTLSDADIISGRGMGLAIVAEKIKELGGDLNIQSQKNVGTKFTVDVPFTRAILRAQLIQIADDLFAIPTENIKQIYFYNPNQIEYIEGEQYYKINSKSLPLIHLNEHLNMVDKSTTNSHKKIAIWCQKDEENSAVFIADKHLQQLDVVVKPFKSNYSDSRDILGSTITGEGVICLIIDVLSIISSKLNENIISNLN</sequence>
<reference evidence="4" key="1">
    <citation type="journal article" date="2014" name="Front. Microbiol.">
        <title>High frequency of phylogenetically diverse reductive dehalogenase-homologous genes in deep subseafloor sedimentary metagenomes.</title>
        <authorList>
            <person name="Kawai M."/>
            <person name="Futagami T."/>
            <person name="Toyoda A."/>
            <person name="Takaki Y."/>
            <person name="Nishi S."/>
            <person name="Hori S."/>
            <person name="Arai W."/>
            <person name="Tsubouchi T."/>
            <person name="Morono Y."/>
            <person name="Uchiyama I."/>
            <person name="Ito T."/>
            <person name="Fujiyama A."/>
            <person name="Inagaki F."/>
            <person name="Takami H."/>
        </authorList>
    </citation>
    <scope>NUCLEOTIDE SEQUENCE</scope>
    <source>
        <strain evidence="4">Expedition CK06-06</strain>
    </source>
</reference>
<dbReference type="Gene3D" id="2.30.30.40">
    <property type="entry name" value="SH3 Domains"/>
    <property type="match status" value="1"/>
</dbReference>
<dbReference type="GO" id="GO:0006935">
    <property type="term" value="P:chemotaxis"/>
    <property type="evidence" value="ECO:0007669"/>
    <property type="project" value="InterPro"/>
</dbReference>
<dbReference type="SUPFAM" id="SSF55874">
    <property type="entry name" value="ATPase domain of HSP90 chaperone/DNA topoisomerase II/histidine kinase"/>
    <property type="match status" value="1"/>
</dbReference>
<dbReference type="GO" id="GO:0004673">
    <property type="term" value="F:protein histidine kinase activity"/>
    <property type="evidence" value="ECO:0007669"/>
    <property type="project" value="UniProtKB-EC"/>
</dbReference>
<accession>X1JHK4</accession>
<dbReference type="EC" id="2.7.13.3" evidence="2"/>
<dbReference type="InterPro" id="IPR002545">
    <property type="entry name" value="CheW-lke_dom"/>
</dbReference>
<dbReference type="PANTHER" id="PTHR43395:SF10">
    <property type="entry name" value="CHEMOTAXIS PROTEIN CHEA"/>
    <property type="match status" value="1"/>
</dbReference>
<dbReference type="Pfam" id="PF01584">
    <property type="entry name" value="CheW"/>
    <property type="match status" value="1"/>
</dbReference>
<dbReference type="PRINTS" id="PR00344">
    <property type="entry name" value="BCTRLSENSOR"/>
</dbReference>
<dbReference type="EMBL" id="BARU01035471">
    <property type="protein sequence ID" value="GAH80970.1"/>
    <property type="molecule type" value="Genomic_DNA"/>
</dbReference>
<name>X1JHK4_9ZZZZ</name>
<evidence type="ECO:0000256" key="2">
    <source>
        <dbReference type="ARBA" id="ARBA00012438"/>
    </source>
</evidence>
<dbReference type="AlphaFoldDB" id="X1JHK4"/>